<organism evidence="1 2">
    <name type="scientific">Vaccinium darrowii</name>
    <dbReference type="NCBI Taxonomy" id="229202"/>
    <lineage>
        <taxon>Eukaryota</taxon>
        <taxon>Viridiplantae</taxon>
        <taxon>Streptophyta</taxon>
        <taxon>Embryophyta</taxon>
        <taxon>Tracheophyta</taxon>
        <taxon>Spermatophyta</taxon>
        <taxon>Magnoliopsida</taxon>
        <taxon>eudicotyledons</taxon>
        <taxon>Gunneridae</taxon>
        <taxon>Pentapetalae</taxon>
        <taxon>asterids</taxon>
        <taxon>Ericales</taxon>
        <taxon>Ericaceae</taxon>
        <taxon>Vaccinioideae</taxon>
        <taxon>Vaccinieae</taxon>
        <taxon>Vaccinium</taxon>
    </lineage>
</organism>
<keyword evidence="2" id="KW-1185">Reference proteome</keyword>
<evidence type="ECO:0000313" key="1">
    <source>
        <dbReference type="EMBL" id="KAH7836360.1"/>
    </source>
</evidence>
<comment type="caution">
    <text evidence="1">The sequence shown here is derived from an EMBL/GenBank/DDBJ whole genome shotgun (WGS) entry which is preliminary data.</text>
</comment>
<gene>
    <name evidence="1" type="ORF">Vadar_000307</name>
</gene>
<accession>A0ACB7X714</accession>
<name>A0ACB7X714_9ERIC</name>
<sequence>MKPNGVTFVNVLGACSHAGLVEEGRIGLVEEGRIGSQICQMIFLSSRNSALQVHGSILCNLVGLNMQWNCRVCKLNLTRLLDGYELTRTMVAIEKVLLTANINRRNWKR</sequence>
<protein>
    <submittedName>
        <fullName evidence="1">Uncharacterized protein</fullName>
    </submittedName>
</protein>
<dbReference type="Proteomes" id="UP000828048">
    <property type="component" value="Chromosome 6"/>
</dbReference>
<evidence type="ECO:0000313" key="2">
    <source>
        <dbReference type="Proteomes" id="UP000828048"/>
    </source>
</evidence>
<reference evidence="1 2" key="1">
    <citation type="journal article" date="2021" name="Hortic Res">
        <title>High-quality reference genome and annotation aids understanding of berry development for evergreen blueberry (Vaccinium darrowii).</title>
        <authorList>
            <person name="Yu J."/>
            <person name="Hulse-Kemp A.M."/>
            <person name="Babiker E."/>
            <person name="Staton M."/>
        </authorList>
    </citation>
    <scope>NUCLEOTIDE SEQUENCE [LARGE SCALE GENOMIC DNA]</scope>
    <source>
        <strain evidence="2">cv. NJ 8807/NJ 8810</strain>
        <tissue evidence="1">Young leaf</tissue>
    </source>
</reference>
<dbReference type="EMBL" id="CM037156">
    <property type="protein sequence ID" value="KAH7836360.1"/>
    <property type="molecule type" value="Genomic_DNA"/>
</dbReference>
<proteinExistence type="predicted"/>